<dbReference type="SUPFAM" id="SSF54631">
    <property type="entry name" value="CBS-domain pair"/>
    <property type="match status" value="2"/>
</dbReference>
<evidence type="ECO:0000313" key="7">
    <source>
        <dbReference type="Proteomes" id="UP001370490"/>
    </source>
</evidence>
<reference evidence="6 7" key="1">
    <citation type="submission" date="2023-12" db="EMBL/GenBank/DDBJ databases">
        <title>A high-quality genome assembly for Dillenia turbinata (Dilleniales).</title>
        <authorList>
            <person name="Chanderbali A."/>
        </authorList>
    </citation>
    <scope>NUCLEOTIDE SEQUENCE [LARGE SCALE GENOMIC DNA]</scope>
    <source>
        <strain evidence="6">LSX21</strain>
        <tissue evidence="6">Leaf</tissue>
    </source>
</reference>
<dbReference type="Gene3D" id="3.10.580.10">
    <property type="entry name" value="CBS-domain"/>
    <property type="match status" value="2"/>
</dbReference>
<accession>A0AAN8WHT0</accession>
<name>A0AAN8WHT0_9MAGN</name>
<feature type="region of interest" description="Disordered" evidence="4">
    <location>
        <begin position="16"/>
        <end position="37"/>
    </location>
</feature>
<feature type="domain" description="CBS" evidence="5">
    <location>
        <begin position="344"/>
        <end position="403"/>
    </location>
</feature>
<dbReference type="PROSITE" id="PS51371">
    <property type="entry name" value="CBS"/>
    <property type="match status" value="2"/>
</dbReference>
<organism evidence="6 7">
    <name type="scientific">Dillenia turbinata</name>
    <dbReference type="NCBI Taxonomy" id="194707"/>
    <lineage>
        <taxon>Eukaryota</taxon>
        <taxon>Viridiplantae</taxon>
        <taxon>Streptophyta</taxon>
        <taxon>Embryophyta</taxon>
        <taxon>Tracheophyta</taxon>
        <taxon>Spermatophyta</taxon>
        <taxon>Magnoliopsida</taxon>
        <taxon>eudicotyledons</taxon>
        <taxon>Gunneridae</taxon>
        <taxon>Pentapetalae</taxon>
        <taxon>Dilleniales</taxon>
        <taxon>Dilleniaceae</taxon>
        <taxon>Dillenia</taxon>
    </lineage>
</organism>
<evidence type="ECO:0000256" key="2">
    <source>
        <dbReference type="ARBA" id="ARBA00023122"/>
    </source>
</evidence>
<dbReference type="InterPro" id="IPR046342">
    <property type="entry name" value="CBS_dom_sf"/>
</dbReference>
<evidence type="ECO:0000259" key="5">
    <source>
        <dbReference type="PROSITE" id="PS51371"/>
    </source>
</evidence>
<dbReference type="AlphaFoldDB" id="A0AAN8WHT0"/>
<dbReference type="SMART" id="SM00116">
    <property type="entry name" value="CBS"/>
    <property type="match status" value="3"/>
</dbReference>
<dbReference type="CDD" id="cd02205">
    <property type="entry name" value="CBS_pair_SF"/>
    <property type="match status" value="2"/>
</dbReference>
<dbReference type="PANTHER" id="PTHR13780">
    <property type="entry name" value="AMP-ACTIVATED PROTEIN KINASE, GAMMA REGULATORY SUBUNIT"/>
    <property type="match status" value="1"/>
</dbReference>
<proteinExistence type="predicted"/>
<sequence length="431" mass="48081">MQQMKKEEIERIGVRNTLLENHGNPPPQDINQNQAKGEAIDSGSALQMFLNRIPINSIPGLRNSPVLELKTQDCLRDAIWLLHQKNVFGAPIADEELGSDAIARFSNRYIGFLDFATMVLWCLKEIEASKLKNVDDSEVGVNGFFSIFYENPQIAQTKVGELAKSFLWDPFFPVKLDETLFHILLLISKHPVQVVPVIEPPNTQVMGFITQNAVIQLLLQSSGLEWFDSIADQPLSAFRFANEGKAIHVYGDQSLAEALGILLENQVGAVAVVNRESNTVVGFMSRHDLHALLDDEHLFHKRKELTMEEFIHSETGKAVADPTIERDLGALLSAGTLRLRNNFLPRMDTPVTSKKTDTLKRAMQQVAETKSNFCFLVDESHQLVGMLTLRDIITQFAPPSIDSNINGGGFFESALEQTGCHMENGTMVCDH</sequence>
<keyword evidence="2 3" id="KW-0129">CBS domain</keyword>
<evidence type="ECO:0000256" key="4">
    <source>
        <dbReference type="SAM" id="MobiDB-lite"/>
    </source>
</evidence>
<evidence type="ECO:0000313" key="6">
    <source>
        <dbReference type="EMBL" id="KAK6946272.1"/>
    </source>
</evidence>
<keyword evidence="7" id="KW-1185">Reference proteome</keyword>
<dbReference type="PANTHER" id="PTHR13780:SF124">
    <property type="entry name" value="OS01G0633400 PROTEIN"/>
    <property type="match status" value="1"/>
</dbReference>
<protein>
    <submittedName>
        <fullName evidence="6">CBS domain</fullName>
    </submittedName>
</protein>
<dbReference type="InterPro" id="IPR050511">
    <property type="entry name" value="AMPK_gamma/SDS23_families"/>
</dbReference>
<gene>
    <name evidence="6" type="ORF">RJ641_013816</name>
</gene>
<keyword evidence="1" id="KW-0677">Repeat</keyword>
<dbReference type="EMBL" id="JBAMMX010000002">
    <property type="protein sequence ID" value="KAK6946272.1"/>
    <property type="molecule type" value="Genomic_DNA"/>
</dbReference>
<dbReference type="Proteomes" id="UP001370490">
    <property type="component" value="Unassembled WGS sequence"/>
</dbReference>
<dbReference type="InterPro" id="IPR000644">
    <property type="entry name" value="CBS_dom"/>
</dbReference>
<evidence type="ECO:0000256" key="1">
    <source>
        <dbReference type="ARBA" id="ARBA00022737"/>
    </source>
</evidence>
<comment type="caution">
    <text evidence="6">The sequence shown here is derived from an EMBL/GenBank/DDBJ whole genome shotgun (WGS) entry which is preliminary data.</text>
</comment>
<feature type="domain" description="CBS" evidence="5">
    <location>
        <begin position="241"/>
        <end position="299"/>
    </location>
</feature>
<evidence type="ECO:0000256" key="3">
    <source>
        <dbReference type="PROSITE-ProRule" id="PRU00703"/>
    </source>
</evidence>
<dbReference type="Pfam" id="PF00571">
    <property type="entry name" value="CBS"/>
    <property type="match status" value="3"/>
</dbReference>